<proteinExistence type="predicted"/>
<accession>A0A6M3J3G5</accession>
<organism evidence="1">
    <name type="scientific">viral metagenome</name>
    <dbReference type="NCBI Taxonomy" id="1070528"/>
    <lineage>
        <taxon>unclassified sequences</taxon>
        <taxon>metagenomes</taxon>
        <taxon>organismal metagenomes</taxon>
    </lineage>
</organism>
<sequence>MGKRNYFKDGDYKCISDLSGFAYKSSEMRMQWNGLFVHKSEFEEHQPQDFVRGHVDDQRVPIARPRPTLQFLAVGDVTPEDL</sequence>
<dbReference type="AlphaFoldDB" id="A0A6M3J3G5"/>
<protein>
    <submittedName>
        <fullName evidence="1">Putative structural protein</fullName>
    </submittedName>
</protein>
<evidence type="ECO:0000313" key="1">
    <source>
        <dbReference type="EMBL" id="QJA63691.1"/>
    </source>
</evidence>
<reference evidence="1" key="1">
    <citation type="submission" date="2020-03" db="EMBL/GenBank/DDBJ databases">
        <title>The deep terrestrial virosphere.</title>
        <authorList>
            <person name="Holmfeldt K."/>
            <person name="Nilsson E."/>
            <person name="Simone D."/>
            <person name="Lopez-Fernandez M."/>
            <person name="Wu X."/>
            <person name="de Brujin I."/>
            <person name="Lundin D."/>
            <person name="Andersson A."/>
            <person name="Bertilsson S."/>
            <person name="Dopson M."/>
        </authorList>
    </citation>
    <scope>NUCLEOTIDE SEQUENCE</scope>
    <source>
        <strain evidence="1">MM415B00593</strain>
    </source>
</reference>
<dbReference type="EMBL" id="MT141503">
    <property type="protein sequence ID" value="QJA63691.1"/>
    <property type="molecule type" value="Genomic_DNA"/>
</dbReference>
<gene>
    <name evidence="1" type="ORF">MM415B00593_0018</name>
</gene>
<name>A0A6M3J3G5_9ZZZZ</name>